<comment type="caution">
    <text evidence="2">The sequence shown here is derived from an EMBL/GenBank/DDBJ whole genome shotgun (WGS) entry which is preliminary data.</text>
</comment>
<sequence length="154" mass="16972">MCHTRVAEHAAPDIAGVPGTRPVTGPSLNGMSPPPVRALIVVDANAVRARAPFRSRVTAAVYGQYRRCKERHEGKEDREPERKKKNNPNSRLQIISTDRRISKWNFHLGPSATCEDPFHGSSANILARALTTNCGHHPANARIITQSSTEYLQS</sequence>
<feature type="region of interest" description="Disordered" evidence="1">
    <location>
        <begin position="69"/>
        <end position="91"/>
    </location>
</feature>
<evidence type="ECO:0000313" key="3">
    <source>
        <dbReference type="Proteomes" id="UP000182235"/>
    </source>
</evidence>
<feature type="region of interest" description="Disordered" evidence="1">
    <location>
        <begin position="1"/>
        <end position="32"/>
    </location>
</feature>
<dbReference type="OrthoDB" id="10465532at2759"/>
<dbReference type="EMBL" id="LGRN01000162">
    <property type="protein sequence ID" value="OJD15338.1"/>
    <property type="molecule type" value="Genomic_DNA"/>
</dbReference>
<keyword evidence="3" id="KW-1185">Reference proteome</keyword>
<organism evidence="2 3">
    <name type="scientific">Emergomyces pasteurianus Ep9510</name>
    <dbReference type="NCBI Taxonomy" id="1447872"/>
    <lineage>
        <taxon>Eukaryota</taxon>
        <taxon>Fungi</taxon>
        <taxon>Dikarya</taxon>
        <taxon>Ascomycota</taxon>
        <taxon>Pezizomycotina</taxon>
        <taxon>Eurotiomycetes</taxon>
        <taxon>Eurotiomycetidae</taxon>
        <taxon>Onygenales</taxon>
        <taxon>Ajellomycetaceae</taxon>
        <taxon>Emergomyces</taxon>
    </lineage>
</organism>
<proteinExistence type="predicted"/>
<feature type="compositionally biased region" description="Basic and acidic residues" evidence="1">
    <location>
        <begin position="1"/>
        <end position="11"/>
    </location>
</feature>
<dbReference type="Proteomes" id="UP000182235">
    <property type="component" value="Unassembled WGS sequence"/>
</dbReference>
<dbReference type="VEuPathDB" id="FungiDB:AJ78_04383"/>
<feature type="compositionally biased region" description="Basic and acidic residues" evidence="1">
    <location>
        <begin position="70"/>
        <end position="82"/>
    </location>
</feature>
<protein>
    <submittedName>
        <fullName evidence="2">Uncharacterized protein</fullName>
    </submittedName>
</protein>
<evidence type="ECO:0000313" key="2">
    <source>
        <dbReference type="EMBL" id="OJD15338.1"/>
    </source>
</evidence>
<dbReference type="AlphaFoldDB" id="A0A1J9PHF6"/>
<accession>A0A1J9PHF6</accession>
<name>A0A1J9PHF6_9EURO</name>
<evidence type="ECO:0000256" key="1">
    <source>
        <dbReference type="SAM" id="MobiDB-lite"/>
    </source>
</evidence>
<gene>
    <name evidence="2" type="ORF">AJ78_04383</name>
</gene>
<reference evidence="2 3" key="1">
    <citation type="submission" date="2015-07" db="EMBL/GenBank/DDBJ databases">
        <title>Emmonsia species relationships and genome sequence.</title>
        <authorList>
            <consortium name="The Broad Institute Genomics Platform"/>
            <person name="Cuomo C.A."/>
            <person name="Munoz J.F."/>
            <person name="Imamovic A."/>
            <person name="Priest M.E."/>
            <person name="Young S."/>
            <person name="Clay O.K."/>
            <person name="McEwen J.G."/>
        </authorList>
    </citation>
    <scope>NUCLEOTIDE SEQUENCE [LARGE SCALE GENOMIC DNA]</scope>
    <source>
        <strain evidence="2 3">UAMH 9510</strain>
    </source>
</reference>